<dbReference type="Gene3D" id="3.40.50.1820">
    <property type="entry name" value="alpha/beta hydrolase"/>
    <property type="match status" value="1"/>
</dbReference>
<dbReference type="PANTHER" id="PTHR48098:SF1">
    <property type="entry name" value="DIACYLGLYCEROL ACYLTRANSFERASE_MYCOLYLTRANSFERASE AG85A"/>
    <property type="match status" value="1"/>
</dbReference>
<dbReference type="InterPro" id="IPR029058">
    <property type="entry name" value="AB_hydrolase_fold"/>
</dbReference>
<evidence type="ECO:0008006" key="3">
    <source>
        <dbReference type="Google" id="ProtNLM"/>
    </source>
</evidence>
<proteinExistence type="predicted"/>
<gene>
    <name evidence="1" type="ORF">GCM10023196_082180</name>
</gene>
<organism evidence="1 2">
    <name type="scientific">Actinoallomurus vinaceus</name>
    <dbReference type="NCBI Taxonomy" id="1080074"/>
    <lineage>
        <taxon>Bacteria</taxon>
        <taxon>Bacillati</taxon>
        <taxon>Actinomycetota</taxon>
        <taxon>Actinomycetes</taxon>
        <taxon>Streptosporangiales</taxon>
        <taxon>Thermomonosporaceae</taxon>
        <taxon>Actinoallomurus</taxon>
    </lineage>
</organism>
<dbReference type="InterPro" id="IPR000801">
    <property type="entry name" value="Esterase-like"/>
</dbReference>
<dbReference type="EMBL" id="BAABHK010000016">
    <property type="protein sequence ID" value="GAA4635694.1"/>
    <property type="molecule type" value="Genomic_DNA"/>
</dbReference>
<comment type="caution">
    <text evidence="1">The sequence shown here is derived from an EMBL/GenBank/DDBJ whole genome shotgun (WGS) entry which is preliminary data.</text>
</comment>
<evidence type="ECO:0000313" key="2">
    <source>
        <dbReference type="Proteomes" id="UP001501442"/>
    </source>
</evidence>
<dbReference type="Pfam" id="PF00756">
    <property type="entry name" value="Esterase"/>
    <property type="match status" value="1"/>
</dbReference>
<dbReference type="SUPFAM" id="SSF53474">
    <property type="entry name" value="alpha/beta-Hydrolases"/>
    <property type="match status" value="1"/>
</dbReference>
<dbReference type="InterPro" id="IPR050583">
    <property type="entry name" value="Mycobacterial_A85_antigen"/>
</dbReference>
<protein>
    <recommendedName>
        <fullName evidence="3">Esterase</fullName>
    </recommendedName>
</protein>
<accession>A0ABP8UMT0</accession>
<evidence type="ECO:0000313" key="1">
    <source>
        <dbReference type="EMBL" id="GAA4635694.1"/>
    </source>
</evidence>
<dbReference type="PANTHER" id="PTHR48098">
    <property type="entry name" value="ENTEROCHELIN ESTERASE-RELATED"/>
    <property type="match status" value="1"/>
</dbReference>
<dbReference type="Proteomes" id="UP001501442">
    <property type="component" value="Unassembled WGS sequence"/>
</dbReference>
<name>A0ABP8UMT0_9ACTN</name>
<reference evidence="2" key="1">
    <citation type="journal article" date="2019" name="Int. J. Syst. Evol. Microbiol.">
        <title>The Global Catalogue of Microorganisms (GCM) 10K type strain sequencing project: providing services to taxonomists for standard genome sequencing and annotation.</title>
        <authorList>
            <consortium name="The Broad Institute Genomics Platform"/>
            <consortium name="The Broad Institute Genome Sequencing Center for Infectious Disease"/>
            <person name="Wu L."/>
            <person name="Ma J."/>
        </authorList>
    </citation>
    <scope>NUCLEOTIDE SEQUENCE [LARGE SCALE GENOMIC DNA]</scope>
    <source>
        <strain evidence="2">JCM 17939</strain>
    </source>
</reference>
<keyword evidence="2" id="KW-1185">Reference proteome</keyword>
<sequence length="276" mass="30152">MPTGPAAHFTVARRTSAGPVLMTRLKGLKSGWTGKVWVWLPPQYNDPQYARTGFPVVILHTGGNGSGYNYWSNPKVLPAQEDDVRLAGAGKAHPFIMVMPALQPSSHQDTECSDIPGHPKMGTWMGEDVPAFIRANFRTLKSRDGWGTAGASSGAFCAVKLAAEHPGDFKAVVSWGGYFQPDTDLHWSAKGRRANSPDLMLERTRPDLRLLLIAGGSPQSRDEVHRMNALVKLLQPPTVATTYIQPNGEHFTKDLKKLVPMILEFLSANMRGPTNG</sequence>